<keyword evidence="9" id="KW-1133">Transmembrane helix</keyword>
<protein>
    <submittedName>
        <fullName evidence="10">Cytochrome P450</fullName>
    </submittedName>
</protein>
<evidence type="ECO:0000256" key="9">
    <source>
        <dbReference type="SAM" id="Phobius"/>
    </source>
</evidence>
<dbReference type="GO" id="GO:0005506">
    <property type="term" value="F:iron ion binding"/>
    <property type="evidence" value="ECO:0007669"/>
    <property type="project" value="InterPro"/>
</dbReference>
<proteinExistence type="inferred from homology"/>
<evidence type="ECO:0000256" key="7">
    <source>
        <dbReference type="ARBA" id="ARBA00023033"/>
    </source>
</evidence>
<keyword evidence="6 8" id="KW-0408">Iron</keyword>
<evidence type="ECO:0000256" key="6">
    <source>
        <dbReference type="ARBA" id="ARBA00023004"/>
    </source>
</evidence>
<sequence>MAQNLSEYCGAVIRSIIGIALALSICNAGLIAYVPLVVVTILIVVPIYRLSPLHPLYGFPGPVLYRISELPMFYHALRGTRHLAVKRFHDSYGSIVRTGPNTVSLTSMDAIRQIYTSSHALNKTTAYDMHSIKGEGLFFIKDKATHVRRRRIWNRSFSEEALSGYRGPMVSQIQNLMHWLLKRSEQDGKVDLVRIIPQYAYDSTNAVFFSGHAFSPSLLDSDDAEHIVAEASGYFAAFEFLGHAQTIFPILKRLPGISRFLNSRGDGGQPKLPYNDLPIESETVLIGASDTVGTMAIFAMYFLLANPKWVEILRQELDSTFHRDSINDHLDVLDKLVLLNAFIQETFRLGMAFPGLPRIVPPDGLFVNGRYIPKDTCVNVPVWTHHVDETYYPDAYTFDPTRWIKDGTYSRSAHVILTFGGGAFNCVGSKLAYAQLRIFLANLLMHLDFTATSNFDAARFWNGVRNCRATSFLEPLCVRVVPRKH</sequence>
<dbReference type="Proteomes" id="UP000620124">
    <property type="component" value="Unassembled WGS sequence"/>
</dbReference>
<reference evidence="10" key="1">
    <citation type="submission" date="2020-05" db="EMBL/GenBank/DDBJ databases">
        <title>Mycena genomes resolve the evolution of fungal bioluminescence.</title>
        <authorList>
            <person name="Tsai I.J."/>
        </authorList>
    </citation>
    <scope>NUCLEOTIDE SEQUENCE</scope>
    <source>
        <strain evidence="10">CCC161011</strain>
    </source>
</reference>
<comment type="similarity">
    <text evidence="3">Belongs to the cytochrome P450 family.</text>
</comment>
<feature type="transmembrane region" description="Helical" evidence="9">
    <location>
        <begin position="12"/>
        <end position="45"/>
    </location>
</feature>
<name>A0A8H6X7Q9_9AGAR</name>
<dbReference type="InterPro" id="IPR036396">
    <property type="entry name" value="Cyt_P450_sf"/>
</dbReference>
<dbReference type="EMBL" id="JACAZI010000023">
    <property type="protein sequence ID" value="KAF7336120.1"/>
    <property type="molecule type" value="Genomic_DNA"/>
</dbReference>
<evidence type="ECO:0000256" key="4">
    <source>
        <dbReference type="ARBA" id="ARBA00022723"/>
    </source>
</evidence>
<dbReference type="PANTHER" id="PTHR24305">
    <property type="entry name" value="CYTOCHROME P450"/>
    <property type="match status" value="1"/>
</dbReference>
<gene>
    <name evidence="10" type="ORF">MVEN_02159100</name>
</gene>
<dbReference type="OrthoDB" id="6692864at2759"/>
<dbReference type="AlphaFoldDB" id="A0A8H6X7Q9"/>
<evidence type="ECO:0000256" key="5">
    <source>
        <dbReference type="ARBA" id="ARBA00023002"/>
    </source>
</evidence>
<evidence type="ECO:0000313" key="11">
    <source>
        <dbReference type="Proteomes" id="UP000620124"/>
    </source>
</evidence>
<dbReference type="GO" id="GO:0020037">
    <property type="term" value="F:heme binding"/>
    <property type="evidence" value="ECO:0007669"/>
    <property type="project" value="InterPro"/>
</dbReference>
<dbReference type="PANTHER" id="PTHR24305:SF187">
    <property type="entry name" value="P450, PUTATIVE (EUROFUNG)-RELATED"/>
    <property type="match status" value="1"/>
</dbReference>
<evidence type="ECO:0000256" key="8">
    <source>
        <dbReference type="PIRSR" id="PIRSR602403-1"/>
    </source>
</evidence>
<keyword evidence="11" id="KW-1185">Reference proteome</keyword>
<dbReference type="GO" id="GO:0016705">
    <property type="term" value="F:oxidoreductase activity, acting on paired donors, with incorporation or reduction of molecular oxygen"/>
    <property type="evidence" value="ECO:0007669"/>
    <property type="project" value="InterPro"/>
</dbReference>
<dbReference type="SUPFAM" id="SSF48264">
    <property type="entry name" value="Cytochrome P450"/>
    <property type="match status" value="1"/>
</dbReference>
<dbReference type="Gene3D" id="1.10.630.10">
    <property type="entry name" value="Cytochrome P450"/>
    <property type="match status" value="1"/>
</dbReference>
<evidence type="ECO:0000256" key="3">
    <source>
        <dbReference type="ARBA" id="ARBA00010617"/>
    </source>
</evidence>
<keyword evidence="5" id="KW-0560">Oxidoreductase</keyword>
<dbReference type="InterPro" id="IPR002403">
    <property type="entry name" value="Cyt_P450_E_grp-IV"/>
</dbReference>
<keyword evidence="9" id="KW-0812">Transmembrane</keyword>
<evidence type="ECO:0000313" key="10">
    <source>
        <dbReference type="EMBL" id="KAF7336120.1"/>
    </source>
</evidence>
<comment type="pathway">
    <text evidence="2">Secondary metabolite biosynthesis.</text>
</comment>
<dbReference type="InterPro" id="IPR050121">
    <property type="entry name" value="Cytochrome_P450_monoxygenase"/>
</dbReference>
<accession>A0A8H6X7Q9</accession>
<keyword evidence="9" id="KW-0472">Membrane</keyword>
<evidence type="ECO:0000256" key="1">
    <source>
        <dbReference type="ARBA" id="ARBA00001971"/>
    </source>
</evidence>
<evidence type="ECO:0000256" key="2">
    <source>
        <dbReference type="ARBA" id="ARBA00005179"/>
    </source>
</evidence>
<keyword evidence="8" id="KW-0349">Heme</keyword>
<comment type="caution">
    <text evidence="10">The sequence shown here is derived from an EMBL/GenBank/DDBJ whole genome shotgun (WGS) entry which is preliminary data.</text>
</comment>
<dbReference type="GO" id="GO:0004497">
    <property type="term" value="F:monooxygenase activity"/>
    <property type="evidence" value="ECO:0007669"/>
    <property type="project" value="UniProtKB-KW"/>
</dbReference>
<feature type="binding site" description="axial binding residue" evidence="8">
    <location>
        <position position="426"/>
    </location>
    <ligand>
        <name>heme</name>
        <dbReference type="ChEBI" id="CHEBI:30413"/>
    </ligand>
    <ligandPart>
        <name>Fe</name>
        <dbReference type="ChEBI" id="CHEBI:18248"/>
    </ligandPart>
</feature>
<dbReference type="PRINTS" id="PR00465">
    <property type="entry name" value="EP450IV"/>
</dbReference>
<organism evidence="10 11">
    <name type="scientific">Mycena venus</name>
    <dbReference type="NCBI Taxonomy" id="2733690"/>
    <lineage>
        <taxon>Eukaryota</taxon>
        <taxon>Fungi</taxon>
        <taxon>Dikarya</taxon>
        <taxon>Basidiomycota</taxon>
        <taxon>Agaricomycotina</taxon>
        <taxon>Agaricomycetes</taxon>
        <taxon>Agaricomycetidae</taxon>
        <taxon>Agaricales</taxon>
        <taxon>Marasmiineae</taxon>
        <taxon>Mycenaceae</taxon>
        <taxon>Mycena</taxon>
    </lineage>
</organism>
<keyword evidence="7" id="KW-0503">Monooxygenase</keyword>
<keyword evidence="4 8" id="KW-0479">Metal-binding</keyword>
<dbReference type="Pfam" id="PF00067">
    <property type="entry name" value="p450"/>
    <property type="match status" value="1"/>
</dbReference>
<comment type="cofactor">
    <cofactor evidence="1 8">
        <name>heme</name>
        <dbReference type="ChEBI" id="CHEBI:30413"/>
    </cofactor>
</comment>
<dbReference type="InterPro" id="IPR001128">
    <property type="entry name" value="Cyt_P450"/>
</dbReference>